<keyword evidence="2" id="KW-0732">Signal</keyword>
<reference evidence="5" key="1">
    <citation type="submission" date="2018-06" db="EMBL/GenBank/DDBJ databases">
        <authorList>
            <person name="Cea G.-C."/>
            <person name="William W."/>
        </authorList>
    </citation>
    <scope>NUCLEOTIDE SEQUENCE [LARGE SCALE GENOMIC DNA]</scope>
    <source>
        <strain evidence="5">DB21MT-2</strain>
    </source>
</reference>
<dbReference type="AlphaFoldDB" id="A0A330M7H0"/>
<dbReference type="Gene3D" id="3.40.710.10">
    <property type="entry name" value="DD-peptidase/beta-lactamase superfamily"/>
    <property type="match status" value="2"/>
</dbReference>
<dbReference type="Pfam" id="PF00144">
    <property type="entry name" value="Beta-lactamase"/>
    <property type="match status" value="1"/>
</dbReference>
<proteinExistence type="predicted"/>
<feature type="signal peptide" evidence="2">
    <location>
        <begin position="1"/>
        <end position="30"/>
    </location>
</feature>
<dbReference type="RefSeq" id="WP_172605716.1">
    <property type="nucleotide sequence ID" value="NZ_LS483452.1"/>
</dbReference>
<evidence type="ECO:0000259" key="3">
    <source>
        <dbReference type="Pfam" id="PF00144"/>
    </source>
</evidence>
<dbReference type="EMBL" id="LS483452">
    <property type="protein sequence ID" value="SQH78042.1"/>
    <property type="molecule type" value="Genomic_DNA"/>
</dbReference>
<dbReference type="InterPro" id="IPR001466">
    <property type="entry name" value="Beta-lactam-related"/>
</dbReference>
<evidence type="ECO:0000313" key="5">
    <source>
        <dbReference type="Proteomes" id="UP000250123"/>
    </source>
</evidence>
<evidence type="ECO:0000256" key="2">
    <source>
        <dbReference type="SAM" id="SignalP"/>
    </source>
</evidence>
<sequence length="503" mass="55457">MQLRTKIHRQNTLLTCLVLSALTLSHSSYADFPSLKNGTQQSDSSDGQTRSEPVTAPQEIEVAIKQAIDTSLQPFSGSVLLLKDGKPLLTVNKGRGISKNTSFVIASLSKQITATLILQAVDAGKLDLNHSLNSYLIDNRTLDEDEMLEADDDYHTGTESERDEDFEAKFATAPEPETVLEAEAILAPQIVLDADSELKQTEKSDLALSSQKVGSSQAVGSSAIIYGIDVESAQNKPYINPNRYNESITLHHLLSHTSGVSKLGKPNRFEAGSQFQYSNFGYSLLGEVLERVNQKTLDQQIADFKLTYRLGGLYAEVGTIDNIRQRAPSLAIGLNEAGGILAPSGLEVTESLLPAGGVIATAKAFATFQRKLHSGRLISPQSYQKMTSSHTDIEFLWPNMSYGYGLRISREDGIIEYSHTGYLPGYMSMTLHYPEFNLDLVMLENISLNLNDLDRVFELHNQIRASIRESLIYAKSLENSRLMDTKNKIDSTNKSQANKETQI</sequence>
<evidence type="ECO:0000313" key="4">
    <source>
        <dbReference type="EMBL" id="SQH78042.1"/>
    </source>
</evidence>
<protein>
    <recommendedName>
        <fullName evidence="3">Beta-lactamase-related domain-containing protein</fullName>
    </recommendedName>
</protein>
<dbReference type="PANTHER" id="PTHR46825">
    <property type="entry name" value="D-ALANYL-D-ALANINE-CARBOXYPEPTIDASE/ENDOPEPTIDASE AMPH"/>
    <property type="match status" value="1"/>
</dbReference>
<name>A0A330M7H0_9GAMM</name>
<evidence type="ECO:0000256" key="1">
    <source>
        <dbReference type="SAM" id="MobiDB-lite"/>
    </source>
</evidence>
<dbReference type="InterPro" id="IPR050491">
    <property type="entry name" value="AmpC-like"/>
</dbReference>
<feature type="region of interest" description="Disordered" evidence="1">
    <location>
        <begin position="35"/>
        <end position="54"/>
    </location>
</feature>
<accession>A0A330M7H0</accession>
<dbReference type="KEGG" id="sbk:SHEWBE_4082"/>
<dbReference type="PANTHER" id="PTHR46825:SF9">
    <property type="entry name" value="BETA-LACTAMASE-RELATED DOMAIN-CONTAINING PROTEIN"/>
    <property type="match status" value="1"/>
</dbReference>
<organism evidence="4 5">
    <name type="scientific">Shewanella benthica</name>
    <dbReference type="NCBI Taxonomy" id="43661"/>
    <lineage>
        <taxon>Bacteria</taxon>
        <taxon>Pseudomonadati</taxon>
        <taxon>Pseudomonadota</taxon>
        <taxon>Gammaproteobacteria</taxon>
        <taxon>Alteromonadales</taxon>
        <taxon>Shewanellaceae</taxon>
        <taxon>Shewanella</taxon>
    </lineage>
</organism>
<feature type="compositionally biased region" description="Polar residues" evidence="1">
    <location>
        <begin position="36"/>
        <end position="52"/>
    </location>
</feature>
<feature type="domain" description="Beta-lactamase-related" evidence="3">
    <location>
        <begin position="76"/>
        <end position="447"/>
    </location>
</feature>
<gene>
    <name evidence="4" type="ORF">SHEWBE_4082</name>
</gene>
<dbReference type="InterPro" id="IPR012338">
    <property type="entry name" value="Beta-lactam/transpept-like"/>
</dbReference>
<dbReference type="SUPFAM" id="SSF56601">
    <property type="entry name" value="beta-lactamase/transpeptidase-like"/>
    <property type="match status" value="1"/>
</dbReference>
<dbReference type="Proteomes" id="UP000250123">
    <property type="component" value="Chromosome SHEWBE"/>
</dbReference>
<feature type="chain" id="PRO_5016301328" description="Beta-lactamase-related domain-containing protein" evidence="2">
    <location>
        <begin position="31"/>
        <end position="503"/>
    </location>
</feature>